<name>A0ABQ4AEU1_9ACTN</name>
<reference evidence="1 2" key="1">
    <citation type="submission" date="2021-01" db="EMBL/GenBank/DDBJ databases">
        <title>Whole genome shotgun sequence of Actinoplanes lobatus NBRC 12513.</title>
        <authorList>
            <person name="Komaki H."/>
            <person name="Tamura T."/>
        </authorList>
    </citation>
    <scope>NUCLEOTIDE SEQUENCE [LARGE SCALE GENOMIC DNA]</scope>
    <source>
        <strain evidence="1 2">NBRC 12513</strain>
    </source>
</reference>
<keyword evidence="2" id="KW-1185">Reference proteome</keyword>
<sequence length="65" mass="7181">MDLRFVADLPFGGSDHVPLVQDDQGDVVEYGRVGAQREVQLLRGRYDDFAGFQGVFVDVAVPMLP</sequence>
<dbReference type="EMBL" id="BOMP01000034">
    <property type="protein sequence ID" value="GIE39493.1"/>
    <property type="molecule type" value="Genomic_DNA"/>
</dbReference>
<evidence type="ECO:0000313" key="1">
    <source>
        <dbReference type="EMBL" id="GIE39493.1"/>
    </source>
</evidence>
<dbReference type="Proteomes" id="UP000631312">
    <property type="component" value="Unassembled WGS sequence"/>
</dbReference>
<evidence type="ECO:0000313" key="2">
    <source>
        <dbReference type="Proteomes" id="UP000631312"/>
    </source>
</evidence>
<organism evidence="1 2">
    <name type="scientific">Actinoplanes lobatus</name>
    <dbReference type="NCBI Taxonomy" id="113568"/>
    <lineage>
        <taxon>Bacteria</taxon>
        <taxon>Bacillati</taxon>
        <taxon>Actinomycetota</taxon>
        <taxon>Actinomycetes</taxon>
        <taxon>Micromonosporales</taxon>
        <taxon>Micromonosporaceae</taxon>
        <taxon>Actinoplanes</taxon>
    </lineage>
</organism>
<protein>
    <submittedName>
        <fullName evidence="1">Uncharacterized protein</fullName>
    </submittedName>
</protein>
<comment type="caution">
    <text evidence="1">The sequence shown here is derived from an EMBL/GenBank/DDBJ whole genome shotgun (WGS) entry which is preliminary data.</text>
</comment>
<proteinExistence type="predicted"/>
<gene>
    <name evidence="1" type="ORF">Alo02nite_23910</name>
</gene>
<accession>A0ABQ4AEU1</accession>